<proteinExistence type="predicted"/>
<dbReference type="InterPro" id="IPR036163">
    <property type="entry name" value="HMA_dom_sf"/>
</dbReference>
<reference evidence="3 5" key="1">
    <citation type="journal article" date="2008" name="Science">
        <title>The Physcomitrella genome reveals evolutionary insights into the conquest of land by plants.</title>
        <authorList>
            <person name="Rensing S."/>
            <person name="Lang D."/>
            <person name="Zimmer A."/>
            <person name="Terry A."/>
            <person name="Salamov A."/>
            <person name="Shapiro H."/>
            <person name="Nishiyama T."/>
            <person name="Perroud P.-F."/>
            <person name="Lindquist E."/>
            <person name="Kamisugi Y."/>
            <person name="Tanahashi T."/>
            <person name="Sakakibara K."/>
            <person name="Fujita T."/>
            <person name="Oishi K."/>
            <person name="Shin-I T."/>
            <person name="Kuroki Y."/>
            <person name="Toyoda A."/>
            <person name="Suzuki Y."/>
            <person name="Hashimoto A."/>
            <person name="Yamaguchi K."/>
            <person name="Sugano A."/>
            <person name="Kohara Y."/>
            <person name="Fujiyama A."/>
            <person name="Anterola A."/>
            <person name="Aoki S."/>
            <person name="Ashton N."/>
            <person name="Barbazuk W.B."/>
            <person name="Barker E."/>
            <person name="Bennetzen J."/>
            <person name="Bezanilla M."/>
            <person name="Blankenship R."/>
            <person name="Cho S.H."/>
            <person name="Dutcher S."/>
            <person name="Estelle M."/>
            <person name="Fawcett J.A."/>
            <person name="Gundlach H."/>
            <person name="Hanada K."/>
            <person name="Heyl A."/>
            <person name="Hicks K.A."/>
            <person name="Hugh J."/>
            <person name="Lohr M."/>
            <person name="Mayer K."/>
            <person name="Melkozernov A."/>
            <person name="Murata T."/>
            <person name="Nelson D."/>
            <person name="Pils B."/>
            <person name="Prigge M."/>
            <person name="Reiss B."/>
            <person name="Renner T."/>
            <person name="Rombauts S."/>
            <person name="Rushton P."/>
            <person name="Sanderfoot A."/>
            <person name="Schween G."/>
            <person name="Shiu S.-H."/>
            <person name="Stueber K."/>
            <person name="Theodoulou F.L."/>
            <person name="Tu H."/>
            <person name="Van de Peer Y."/>
            <person name="Verrier P.J."/>
            <person name="Waters E."/>
            <person name="Wood A."/>
            <person name="Yang L."/>
            <person name="Cove D."/>
            <person name="Cuming A."/>
            <person name="Hasebe M."/>
            <person name="Lucas S."/>
            <person name="Mishler D.B."/>
            <person name="Reski R."/>
            <person name="Grigoriev I."/>
            <person name="Quatrano R.S."/>
            <person name="Boore J.L."/>
        </authorList>
    </citation>
    <scope>NUCLEOTIDE SEQUENCE [LARGE SCALE GENOMIC DNA]</scope>
    <source>
        <strain evidence="4 5">cv. Gransden 2004</strain>
    </source>
</reference>
<organism evidence="3">
    <name type="scientific">Physcomitrium patens</name>
    <name type="common">Spreading-leaved earth moss</name>
    <name type="synonym">Physcomitrella patens</name>
    <dbReference type="NCBI Taxonomy" id="3218"/>
    <lineage>
        <taxon>Eukaryota</taxon>
        <taxon>Viridiplantae</taxon>
        <taxon>Streptophyta</taxon>
        <taxon>Embryophyta</taxon>
        <taxon>Bryophyta</taxon>
        <taxon>Bryophytina</taxon>
        <taxon>Bryopsida</taxon>
        <taxon>Funariidae</taxon>
        <taxon>Funariales</taxon>
        <taxon>Funariaceae</taxon>
        <taxon>Physcomitrium</taxon>
    </lineage>
</organism>
<dbReference type="GeneID" id="112282426"/>
<dbReference type="EnsemblPlants" id="Pp3c5_14790V3.2">
    <property type="protein sequence ID" value="Pp3c5_14790V3.2"/>
    <property type="gene ID" value="Pp3c5_14790"/>
</dbReference>
<dbReference type="Gene3D" id="3.30.70.100">
    <property type="match status" value="1"/>
</dbReference>
<evidence type="ECO:0000259" key="2">
    <source>
        <dbReference type="PROSITE" id="PS50846"/>
    </source>
</evidence>
<evidence type="ECO:0000313" key="5">
    <source>
        <dbReference type="Proteomes" id="UP000006727"/>
    </source>
</evidence>
<dbReference type="Gramene" id="Pp3c5_14790V3.1">
    <property type="protein sequence ID" value="Pp3c5_14790V3.1"/>
    <property type="gene ID" value="Pp3c5_14790"/>
</dbReference>
<keyword evidence="1" id="KW-0479">Metal-binding</keyword>
<evidence type="ECO:0000313" key="4">
    <source>
        <dbReference type="EnsemblPlants" id="Pp3c5_14790V3.1"/>
    </source>
</evidence>
<dbReference type="PaxDb" id="3218-PP1S169_140V6.1"/>
<dbReference type="Pfam" id="PF00403">
    <property type="entry name" value="HMA"/>
    <property type="match status" value="1"/>
</dbReference>
<dbReference type="EMBL" id="ABEU02000005">
    <property type="protein sequence ID" value="PNR54001.1"/>
    <property type="molecule type" value="Genomic_DNA"/>
</dbReference>
<dbReference type="GO" id="GO:0046872">
    <property type="term" value="F:metal ion binding"/>
    <property type="evidence" value="ECO:0007669"/>
    <property type="project" value="UniProtKB-KW"/>
</dbReference>
<keyword evidence="5" id="KW-1185">Reference proteome</keyword>
<dbReference type="InterPro" id="IPR006121">
    <property type="entry name" value="HMA_dom"/>
</dbReference>
<protein>
    <recommendedName>
        <fullName evidence="2">HMA domain-containing protein</fullName>
    </recommendedName>
</protein>
<dbReference type="PROSITE" id="PS50846">
    <property type="entry name" value="HMA_2"/>
    <property type="match status" value="1"/>
</dbReference>
<dbReference type="CDD" id="cd00371">
    <property type="entry name" value="HMA"/>
    <property type="match status" value="1"/>
</dbReference>
<dbReference type="PANTHER" id="PTHR22814">
    <property type="entry name" value="COPPER TRANSPORT PROTEIN ATOX1-RELATED"/>
    <property type="match status" value="1"/>
</dbReference>
<gene>
    <name evidence="4" type="primary">LOC112282426</name>
    <name evidence="3" type="ORF">PHYPA_007677</name>
</gene>
<accession>A0A2K1KJP5</accession>
<reference evidence="4" key="3">
    <citation type="submission" date="2020-12" db="UniProtKB">
        <authorList>
            <consortium name="EnsemblPlants"/>
        </authorList>
    </citation>
    <scope>IDENTIFICATION</scope>
</reference>
<dbReference type="PANTHER" id="PTHR22814:SF336">
    <property type="entry name" value="HEAVY METAL-ASSOCIATED ISOPRENYLATED PLANT PROTEIN 23"/>
    <property type="match status" value="1"/>
</dbReference>
<dbReference type="EnsemblPlants" id="Pp3c5_14790V3.1">
    <property type="protein sequence ID" value="Pp3c5_14790V3.1"/>
    <property type="gene ID" value="Pp3c5_14790"/>
</dbReference>
<dbReference type="SUPFAM" id="SSF55008">
    <property type="entry name" value="HMA, heavy metal-associated domain"/>
    <property type="match status" value="1"/>
</dbReference>
<dbReference type="RefSeq" id="XP_024375763.1">
    <property type="nucleotide sequence ID" value="XM_024519995.2"/>
</dbReference>
<evidence type="ECO:0000313" key="3">
    <source>
        <dbReference type="EMBL" id="PNR54001.1"/>
    </source>
</evidence>
<dbReference type="AlphaFoldDB" id="A0A2K1KJP5"/>
<feature type="domain" description="HMA" evidence="2">
    <location>
        <begin position="85"/>
        <end position="148"/>
    </location>
</feature>
<dbReference type="Proteomes" id="UP000006727">
    <property type="component" value="Chromosome 5"/>
</dbReference>
<evidence type="ECO:0000256" key="1">
    <source>
        <dbReference type="ARBA" id="ARBA00022723"/>
    </source>
</evidence>
<dbReference type="Gramene" id="Pp3c5_14790V3.2">
    <property type="protein sequence ID" value="Pp3c5_14790V3.2"/>
    <property type="gene ID" value="Pp3c5_14790"/>
</dbReference>
<name>A0A2K1KJP5_PHYPA</name>
<sequence>MDPWEKRFELPSVSEVFYGPPEPTYFVNTDPYRHQRRPVMMPAPVYRPRELSPTRYRTRALVAPSSTESHIVPAVAFERNVKTHPQGLVLHVPMCCDNCVEKVRKAVSDLEGVRDVVCDQYRQKVIISGDVDPEKALRRVRRVKKKSRYWEMATQPVQYSGNPATGQVHTKSLVNAYRAPGYHVSAYNAHSSVYNGYLSPPRYNSSYLRRYSSPYIDSVYSSGYKEPRHGSLYNRLAYDDLEYRARFDRDTPYLQMNNV</sequence>
<reference evidence="3 5" key="2">
    <citation type="journal article" date="2018" name="Plant J.">
        <title>The Physcomitrella patens chromosome-scale assembly reveals moss genome structure and evolution.</title>
        <authorList>
            <person name="Lang D."/>
            <person name="Ullrich K.K."/>
            <person name="Murat F."/>
            <person name="Fuchs J."/>
            <person name="Jenkins J."/>
            <person name="Haas F.B."/>
            <person name="Piednoel M."/>
            <person name="Gundlach H."/>
            <person name="Van Bel M."/>
            <person name="Meyberg R."/>
            <person name="Vives C."/>
            <person name="Morata J."/>
            <person name="Symeonidi A."/>
            <person name="Hiss M."/>
            <person name="Muchero W."/>
            <person name="Kamisugi Y."/>
            <person name="Saleh O."/>
            <person name="Blanc G."/>
            <person name="Decker E.L."/>
            <person name="van Gessel N."/>
            <person name="Grimwood J."/>
            <person name="Hayes R.D."/>
            <person name="Graham S.W."/>
            <person name="Gunter L.E."/>
            <person name="McDaniel S.F."/>
            <person name="Hoernstein S.N.W."/>
            <person name="Larsson A."/>
            <person name="Li F.W."/>
            <person name="Perroud P.F."/>
            <person name="Phillips J."/>
            <person name="Ranjan P."/>
            <person name="Rokshar D.S."/>
            <person name="Rothfels C.J."/>
            <person name="Schneider L."/>
            <person name="Shu S."/>
            <person name="Stevenson D.W."/>
            <person name="Thummler F."/>
            <person name="Tillich M."/>
            <person name="Villarreal Aguilar J.C."/>
            <person name="Widiez T."/>
            <person name="Wong G.K."/>
            <person name="Wymore A."/>
            <person name="Zhang Y."/>
            <person name="Zimmer A.D."/>
            <person name="Quatrano R.S."/>
            <person name="Mayer K.F.X."/>
            <person name="Goodstein D."/>
            <person name="Casacuberta J.M."/>
            <person name="Vandepoele K."/>
            <person name="Reski R."/>
            <person name="Cuming A.C."/>
            <person name="Tuskan G.A."/>
            <person name="Maumus F."/>
            <person name="Salse J."/>
            <person name="Schmutz J."/>
            <person name="Rensing S.A."/>
        </authorList>
    </citation>
    <scope>NUCLEOTIDE SEQUENCE [LARGE SCALE GENOMIC DNA]</scope>
    <source>
        <strain evidence="4 5">cv. Gransden 2004</strain>
    </source>
</reference>
<dbReference type="OrthoDB" id="689350at2759"/>